<protein>
    <submittedName>
        <fullName evidence="1">Uncharacterized protein</fullName>
    </submittedName>
</protein>
<proteinExistence type="predicted"/>
<evidence type="ECO:0000313" key="1">
    <source>
        <dbReference type="EMBL" id="ASE99964.1"/>
    </source>
</evidence>
<sequence>MGINSTEVSYGFGQLGSVFSDTTTTAMIPPTGKVFVAIHFLEATTLATSGGLLGENDAANGIEYAGTGVAAHDASPATGVSGSGGTVIDVSNSIPAGTIIYGRYTQVKAGTNKMIIAYIGN</sequence>
<accession>A0A218ML04</accession>
<dbReference type="EMBL" id="KY052809">
    <property type="protein sequence ID" value="ASE99964.1"/>
    <property type="molecule type" value="Genomic_DNA"/>
</dbReference>
<name>A0A218ML04_9VIRU</name>
<reference evidence="1" key="1">
    <citation type="submission" date="2016-10" db="EMBL/GenBank/DDBJ databases">
        <authorList>
            <person name="Varghese N."/>
        </authorList>
    </citation>
    <scope>NUCLEOTIDE SEQUENCE</scope>
</reference>
<reference evidence="1" key="2">
    <citation type="journal article" date="2017" name="Nat. Commun.">
        <title>Single-virus genomics reveals hidden cosmopolitan and abundant viruses.</title>
        <authorList>
            <person name="Martinez-Hernandez F."/>
            <person name="Fornas O."/>
            <person name="Lluesma Gomez M."/>
            <person name="Bolduc B."/>
            <person name="de la Cruz Pena M.J."/>
            <person name="Martinez J.M."/>
            <person name="Anton J."/>
            <person name="Gasol J.M."/>
            <person name="Rosselli R."/>
            <person name="Rodriguez-Valera F."/>
            <person name="Sullivan M.B."/>
            <person name="Acinas S.G."/>
            <person name="Martinez-Garcia M."/>
        </authorList>
    </citation>
    <scope>NUCLEOTIDE SEQUENCE</scope>
</reference>
<organism evidence="1">
    <name type="scientific">uncultured virus</name>
    <dbReference type="NCBI Taxonomy" id="340016"/>
    <lineage>
        <taxon>Viruses</taxon>
        <taxon>environmental samples</taxon>
    </lineage>
</organism>